<sequence>MSAVSIRDESLKAAMDAADRQPGRRVAGQDPAKRQQIIDGAKRVFMQVGYDAASINDITREAGVSKGTIYVYFENKEDLFGALIERERSATFASLAEVLKEGGSIRDTLLHYGVVLATRLTMPQAVRAQRIVIGVTERMPALGKRFFDTGPDSGKTMLRTYLERQMESGLLDIPDLSLAAQQFFDLSTAGLFRACIFGMRETPPPSEEIETTVTSAVDMFLARYGTDLLQAS</sequence>
<dbReference type="AlphaFoldDB" id="A0AAE2ZGA5"/>
<feature type="domain" description="HTH tetR-type" evidence="5">
    <location>
        <begin position="31"/>
        <end position="91"/>
    </location>
</feature>
<accession>A0AAE2ZGA5</accession>
<evidence type="ECO:0000256" key="4">
    <source>
        <dbReference type="PROSITE-ProRule" id="PRU00335"/>
    </source>
</evidence>
<dbReference type="InterPro" id="IPR039536">
    <property type="entry name" value="TetR_C_Proteobacteria"/>
</dbReference>
<keyword evidence="3" id="KW-0804">Transcription</keyword>
<organism evidence="6 7">
    <name type="scientific">Flavimaribacter sediminis</name>
    <dbReference type="NCBI Taxonomy" id="2865987"/>
    <lineage>
        <taxon>Bacteria</taxon>
        <taxon>Pseudomonadati</taxon>
        <taxon>Pseudomonadota</taxon>
        <taxon>Alphaproteobacteria</taxon>
        <taxon>Hyphomicrobiales</taxon>
        <taxon>Rhizobiaceae</taxon>
        <taxon>Flavimaribacter</taxon>
    </lineage>
</organism>
<evidence type="ECO:0000256" key="1">
    <source>
        <dbReference type="ARBA" id="ARBA00023015"/>
    </source>
</evidence>
<gene>
    <name evidence="6" type="ORF">K1W69_00300</name>
</gene>
<evidence type="ECO:0000313" key="6">
    <source>
        <dbReference type="EMBL" id="MBW8635609.1"/>
    </source>
</evidence>
<name>A0AAE2ZGA5_9HYPH</name>
<dbReference type="Pfam" id="PF00440">
    <property type="entry name" value="TetR_N"/>
    <property type="match status" value="1"/>
</dbReference>
<dbReference type="Gene3D" id="1.10.10.60">
    <property type="entry name" value="Homeodomain-like"/>
    <property type="match status" value="1"/>
</dbReference>
<keyword evidence="2 4" id="KW-0238">DNA-binding</keyword>
<evidence type="ECO:0000256" key="3">
    <source>
        <dbReference type="ARBA" id="ARBA00023163"/>
    </source>
</evidence>
<dbReference type="RefSeq" id="WP_220226340.1">
    <property type="nucleotide sequence ID" value="NZ_JAICBX010000001.1"/>
</dbReference>
<dbReference type="InterPro" id="IPR009057">
    <property type="entry name" value="Homeodomain-like_sf"/>
</dbReference>
<dbReference type="Proteomes" id="UP001196509">
    <property type="component" value="Unassembled WGS sequence"/>
</dbReference>
<evidence type="ECO:0000256" key="2">
    <source>
        <dbReference type="ARBA" id="ARBA00023125"/>
    </source>
</evidence>
<comment type="caution">
    <text evidence="6">The sequence shown here is derived from an EMBL/GenBank/DDBJ whole genome shotgun (WGS) entry which is preliminary data.</text>
</comment>
<dbReference type="PANTHER" id="PTHR30055:SF146">
    <property type="entry name" value="HTH-TYPE TRANSCRIPTIONAL DUAL REGULATOR CECR"/>
    <property type="match status" value="1"/>
</dbReference>
<protein>
    <submittedName>
        <fullName evidence="6">TetR/AcrR family transcriptional regulator</fullName>
    </submittedName>
</protein>
<dbReference type="InterPro" id="IPR023772">
    <property type="entry name" value="DNA-bd_HTH_TetR-type_CS"/>
</dbReference>
<dbReference type="InterPro" id="IPR050109">
    <property type="entry name" value="HTH-type_TetR-like_transc_reg"/>
</dbReference>
<dbReference type="EMBL" id="JAICBX010000001">
    <property type="protein sequence ID" value="MBW8635609.1"/>
    <property type="molecule type" value="Genomic_DNA"/>
</dbReference>
<dbReference type="PANTHER" id="PTHR30055">
    <property type="entry name" value="HTH-TYPE TRANSCRIPTIONAL REGULATOR RUTR"/>
    <property type="match status" value="1"/>
</dbReference>
<proteinExistence type="predicted"/>
<dbReference type="GO" id="GO:0003700">
    <property type="term" value="F:DNA-binding transcription factor activity"/>
    <property type="evidence" value="ECO:0007669"/>
    <property type="project" value="TreeGrafter"/>
</dbReference>
<dbReference type="PROSITE" id="PS50977">
    <property type="entry name" value="HTH_TETR_2"/>
    <property type="match status" value="1"/>
</dbReference>
<dbReference type="PRINTS" id="PR00455">
    <property type="entry name" value="HTHTETR"/>
</dbReference>
<feature type="DNA-binding region" description="H-T-H motif" evidence="4">
    <location>
        <begin position="54"/>
        <end position="73"/>
    </location>
</feature>
<dbReference type="PROSITE" id="PS01081">
    <property type="entry name" value="HTH_TETR_1"/>
    <property type="match status" value="1"/>
</dbReference>
<evidence type="ECO:0000259" key="5">
    <source>
        <dbReference type="PROSITE" id="PS50977"/>
    </source>
</evidence>
<reference evidence="6" key="1">
    <citation type="submission" date="2021-08" db="EMBL/GenBank/DDBJ databases">
        <title>Hoeflea bacterium WL0058 sp. nov., isolated from the sediment.</title>
        <authorList>
            <person name="Wang L."/>
            <person name="Zhang D."/>
        </authorList>
    </citation>
    <scope>NUCLEOTIDE SEQUENCE</scope>
    <source>
        <strain evidence="6">WL0058</strain>
    </source>
</reference>
<keyword evidence="1" id="KW-0805">Transcription regulation</keyword>
<dbReference type="Pfam" id="PF14246">
    <property type="entry name" value="TetR_C_7"/>
    <property type="match status" value="1"/>
</dbReference>
<dbReference type="Gene3D" id="1.10.357.10">
    <property type="entry name" value="Tetracycline Repressor, domain 2"/>
    <property type="match status" value="1"/>
</dbReference>
<dbReference type="InterPro" id="IPR001647">
    <property type="entry name" value="HTH_TetR"/>
</dbReference>
<dbReference type="GO" id="GO:0000976">
    <property type="term" value="F:transcription cis-regulatory region binding"/>
    <property type="evidence" value="ECO:0007669"/>
    <property type="project" value="TreeGrafter"/>
</dbReference>
<evidence type="ECO:0000313" key="7">
    <source>
        <dbReference type="Proteomes" id="UP001196509"/>
    </source>
</evidence>
<dbReference type="SUPFAM" id="SSF46689">
    <property type="entry name" value="Homeodomain-like"/>
    <property type="match status" value="1"/>
</dbReference>
<keyword evidence="7" id="KW-1185">Reference proteome</keyword>
<dbReference type="FunFam" id="1.10.10.60:FF:000141">
    <property type="entry name" value="TetR family transcriptional regulator"/>
    <property type="match status" value="1"/>
</dbReference>